<comment type="function">
    <text evidence="5">Histone H3-H4 chaperone that plays a role in maintenance of chromatin structure during RNA polymerase II transcription elongation.</text>
</comment>
<dbReference type="FunFam" id="3.30.505.10:FF:000050">
    <property type="entry name" value="Transcription elongation factor spt6"/>
    <property type="match status" value="1"/>
</dbReference>
<evidence type="ECO:0000313" key="9">
    <source>
        <dbReference type="Proteomes" id="UP000594262"/>
    </source>
</evidence>
<dbReference type="SUPFAM" id="SSF50249">
    <property type="entry name" value="Nucleic acid-binding proteins"/>
    <property type="match status" value="1"/>
</dbReference>
<organism evidence="8 9">
    <name type="scientific">Clytia hemisphaerica</name>
    <dbReference type="NCBI Taxonomy" id="252671"/>
    <lineage>
        <taxon>Eukaryota</taxon>
        <taxon>Metazoa</taxon>
        <taxon>Cnidaria</taxon>
        <taxon>Hydrozoa</taxon>
        <taxon>Hydroidolina</taxon>
        <taxon>Leptothecata</taxon>
        <taxon>Obeliida</taxon>
        <taxon>Clytiidae</taxon>
        <taxon>Clytia</taxon>
    </lineage>
</organism>
<feature type="compositionally biased region" description="Polar residues" evidence="6">
    <location>
        <begin position="988"/>
        <end position="997"/>
    </location>
</feature>
<dbReference type="InterPro" id="IPR012340">
    <property type="entry name" value="NA-bd_OB-fold"/>
</dbReference>
<dbReference type="SMART" id="SM00316">
    <property type="entry name" value="S1"/>
    <property type="match status" value="1"/>
</dbReference>
<dbReference type="FunFam" id="1.10.150.850:FF:000001">
    <property type="entry name" value="Transcription elongation factor spt6"/>
    <property type="match status" value="1"/>
</dbReference>
<evidence type="ECO:0000256" key="3">
    <source>
        <dbReference type="ARBA" id="ARBA00023163"/>
    </source>
</evidence>
<comment type="subcellular location">
    <subcellularLocation>
        <location evidence="1 5">Nucleus</location>
    </subcellularLocation>
</comment>
<dbReference type="Gene3D" id="3.30.505.10">
    <property type="entry name" value="SH2 domain"/>
    <property type="match status" value="2"/>
</dbReference>
<dbReference type="FunFam" id="3.30.505.10:FF:000030">
    <property type="entry name" value="Transcription elongation factor spt6"/>
    <property type="match status" value="1"/>
</dbReference>
<dbReference type="InterPro" id="IPR010994">
    <property type="entry name" value="RuvA_2-like"/>
</dbReference>
<feature type="compositionally biased region" description="Polar residues" evidence="6">
    <location>
        <begin position="1042"/>
        <end position="1060"/>
    </location>
</feature>
<dbReference type="Pfam" id="PF14639">
    <property type="entry name" value="YqgF"/>
    <property type="match status" value="1"/>
</dbReference>
<dbReference type="EnsemblMetazoa" id="CLYHEMT002385.1">
    <property type="protein sequence ID" value="CLYHEMP002385.1"/>
    <property type="gene ID" value="CLYHEMG002385"/>
</dbReference>
<dbReference type="CDD" id="cd00164">
    <property type="entry name" value="S1_like"/>
    <property type="match status" value="1"/>
</dbReference>
<dbReference type="SUPFAM" id="SSF158832">
    <property type="entry name" value="Tex N-terminal region-like"/>
    <property type="match status" value="1"/>
</dbReference>
<dbReference type="InterPro" id="IPR035420">
    <property type="entry name" value="Spt6_SH2"/>
</dbReference>
<evidence type="ECO:0000256" key="5">
    <source>
        <dbReference type="PIRNR" id="PIRNR036947"/>
    </source>
</evidence>
<evidence type="ECO:0000313" key="8">
    <source>
        <dbReference type="EnsemblMetazoa" id="CLYHEMP002385.1"/>
    </source>
</evidence>
<dbReference type="InterPro" id="IPR035018">
    <property type="entry name" value="Spt6_SH2_C"/>
</dbReference>
<dbReference type="PROSITE" id="PS50126">
    <property type="entry name" value="S1"/>
    <property type="match status" value="1"/>
</dbReference>
<dbReference type="Proteomes" id="UP000594262">
    <property type="component" value="Unplaced"/>
</dbReference>
<dbReference type="PANTHER" id="PTHR10145">
    <property type="entry name" value="TRANSCRIPTION ELONGATION FACTOR SPT6"/>
    <property type="match status" value="1"/>
</dbReference>
<reference evidence="8" key="1">
    <citation type="submission" date="2021-01" db="UniProtKB">
        <authorList>
            <consortium name="EnsemblMetazoa"/>
        </authorList>
    </citation>
    <scope>IDENTIFICATION</scope>
</reference>
<dbReference type="Pfam" id="PF00575">
    <property type="entry name" value="S1"/>
    <property type="match status" value="1"/>
</dbReference>
<dbReference type="InterPro" id="IPR000980">
    <property type="entry name" value="SH2"/>
</dbReference>
<dbReference type="GO" id="GO:0042393">
    <property type="term" value="F:histone binding"/>
    <property type="evidence" value="ECO:0007669"/>
    <property type="project" value="TreeGrafter"/>
</dbReference>
<dbReference type="Pfam" id="PF17674">
    <property type="entry name" value="HHH_9"/>
    <property type="match status" value="1"/>
</dbReference>
<dbReference type="CDD" id="cd09918">
    <property type="entry name" value="SH2_Nterm_SPT6_like"/>
    <property type="match status" value="1"/>
</dbReference>
<dbReference type="FunFam" id="1.10.10.2740:FF:000002">
    <property type="entry name" value="Transcription elongation factor Spt6"/>
    <property type="match status" value="1"/>
</dbReference>
<dbReference type="InterPro" id="IPR037027">
    <property type="entry name" value="YqgF/RNaseH-like_dom_sf"/>
</dbReference>
<proteinExistence type="inferred from homology"/>
<dbReference type="SUPFAM" id="SSF55550">
    <property type="entry name" value="SH2 domain"/>
    <property type="match status" value="1"/>
</dbReference>
<keyword evidence="3 5" id="KW-0804">Transcription</keyword>
<sequence>MASYFGLTTEQFAENLRDNYQRHETEQHATEPLEAAQEFVCNTFPSPEAVVSGARHMLAYQISRDPIVKQTVRQIFYDKAKIQISPTKKGKKEIDDFHAAAPFKYLRNKPVRDLSGEQFFKMCHAEQEKLVKIKIAIDADLPNGAQSYLDEIKQLFYRDEYSNLVQEWNKQRCQVLDIALNKMLYPQLSKELKSKLLNESVDFTLMTCGLKLRNWISVRPYQADSSYKEGGHENVESEHTCCPVLSCSFTVDKESASYFAMIDADGQMVDFLRLKHLLWRRNSRKENERKAKEKDMEILKNFILRHQPRAVAISAETRESTSVMEDISRAITELEQEQSMSTIYVELVDAEVARLYQDSPRGRAEFPDYPPLLRHAISIARRLQDPLEEFANLCETEDELLCLRFHQLQEYLPRDRLAKRMQIEFINVVNEVGVDINRALEFTHSTILTHFLCGLGPRKANHLMKTIRQNGGRLDNRSQLVTVCEMGLQVFLNCAGFIRIEPSEANDDRYEVLDGTRIHPETYDWPRKMAVDSADDNDVPENPTMAVEEVMTDPGRLKDLDLDAFAEELARQGYGNKQITLYDIRDELSYRFKDHRPPFRGLGFQEKFELLTGETQQTLYYGKLITCLATGFAFKKATRDELDSANPTRNDETNLWKCPFCLKDTFLDLSEVWTHFDNGSCPGQAVGVRTRLDNGISGFISNKNISDKGVRRPEERVRVGMTLHARVIKINYERFQVDLTCKSSELADAQGKFASPKDLYYDQENADKEKKQEENKKQIQAKRTTYLKRVIAHPSFKNVTFKDAEKLLDTMTQGDCIVRPSSKGCDHLTVTWKIKDNIYQHIDVREDGKENDFSIGKSLWIDNEEYEDLDEIMARHISPLAAHAREIITHKYYKESDGTKAKLEEILMMEKRKAPGRIPYFFSCSKQFPGKFMLGYMPRKKPRVEYVAITPDGFRYRGRVHGTINNLLKWFKEHFRDPVPGAGAPGSRRQQYGQTPLSMGGGSVSGNTPYTPSATPSNLLDDSEANSLMQQYQFGDSRVTPAYSTSGFTPSDTPSSNFGDNNYWGGTPRTPKTPQMHHGGGDRYHQGGKQRQHHSRGRHHNRR</sequence>
<feature type="compositionally biased region" description="Basic residues" evidence="6">
    <location>
        <begin position="1086"/>
        <end position="1103"/>
    </location>
</feature>
<dbReference type="SUPFAM" id="SSF47781">
    <property type="entry name" value="RuvA domain 2-like"/>
    <property type="match status" value="2"/>
</dbReference>
<accession>A0A7M5V2L5</accession>
<dbReference type="InterPro" id="IPR003029">
    <property type="entry name" value="S1_domain"/>
</dbReference>
<feature type="region of interest" description="Disordered" evidence="6">
    <location>
        <begin position="1040"/>
        <end position="1103"/>
    </location>
</feature>
<dbReference type="InterPro" id="IPR055179">
    <property type="entry name" value="Tex-like_central_region"/>
</dbReference>
<dbReference type="InterPro" id="IPR017072">
    <property type="entry name" value="TF_Spt6"/>
</dbReference>
<dbReference type="FunFam" id="2.40.50.140:FF:000494">
    <property type="entry name" value="Suppressor of Ty 6 homolog"/>
    <property type="match status" value="1"/>
</dbReference>
<name>A0A7M5V2L5_9CNID</name>
<dbReference type="Gene3D" id="3.30.420.140">
    <property type="entry name" value="YqgF/RNase H-like domain"/>
    <property type="match status" value="1"/>
</dbReference>
<dbReference type="Gene3D" id="1.10.150.850">
    <property type="entry name" value="Spt6, helix-hairpin-helix domain"/>
    <property type="match status" value="1"/>
</dbReference>
<dbReference type="InterPro" id="IPR042066">
    <property type="entry name" value="Spt6_death-like"/>
</dbReference>
<feature type="domain" description="S1 motif" evidence="7">
    <location>
        <begin position="687"/>
        <end position="742"/>
    </location>
</feature>
<dbReference type="GO" id="GO:0031491">
    <property type="term" value="F:nucleosome binding"/>
    <property type="evidence" value="ECO:0007669"/>
    <property type="project" value="TreeGrafter"/>
</dbReference>
<dbReference type="PANTHER" id="PTHR10145:SF6">
    <property type="entry name" value="TRANSCRIPTION ELONGATION FACTOR SPT6"/>
    <property type="match status" value="1"/>
</dbReference>
<evidence type="ECO:0000256" key="4">
    <source>
        <dbReference type="ARBA" id="ARBA00023242"/>
    </source>
</evidence>
<evidence type="ECO:0000256" key="6">
    <source>
        <dbReference type="SAM" id="MobiDB-lite"/>
    </source>
</evidence>
<dbReference type="InterPro" id="IPR041692">
    <property type="entry name" value="HHH_9"/>
</dbReference>
<keyword evidence="4 5" id="KW-0539">Nucleus</keyword>
<dbReference type="Gene3D" id="1.10.3500.10">
    <property type="entry name" value="Tex N-terminal region-like"/>
    <property type="match status" value="1"/>
</dbReference>
<dbReference type="InterPro" id="IPR028231">
    <property type="entry name" value="Spt6_YqgF"/>
</dbReference>
<dbReference type="AlphaFoldDB" id="A0A7M5V2L5"/>
<evidence type="ECO:0000256" key="2">
    <source>
        <dbReference type="ARBA" id="ARBA00009253"/>
    </source>
</evidence>
<dbReference type="Pfam" id="PF14633">
    <property type="entry name" value="SH2_2"/>
    <property type="match status" value="1"/>
</dbReference>
<dbReference type="GO" id="GO:0140673">
    <property type="term" value="P:transcription elongation-coupled chromatin remodeling"/>
    <property type="evidence" value="ECO:0007669"/>
    <property type="project" value="InterPro"/>
</dbReference>
<evidence type="ECO:0000256" key="1">
    <source>
        <dbReference type="ARBA" id="ARBA00004123"/>
    </source>
</evidence>
<dbReference type="OrthoDB" id="6020303at2759"/>
<dbReference type="Pfam" id="PF22706">
    <property type="entry name" value="Tex_central_region"/>
    <property type="match status" value="1"/>
</dbReference>
<comment type="similarity">
    <text evidence="2 5">Belongs to the SPT6 family.</text>
</comment>
<dbReference type="InterPro" id="IPR036860">
    <property type="entry name" value="SH2_dom_sf"/>
</dbReference>
<dbReference type="SMART" id="SM00252">
    <property type="entry name" value="SH2"/>
    <property type="match status" value="1"/>
</dbReference>
<dbReference type="PIRSF" id="PIRSF036947">
    <property type="entry name" value="Spt6"/>
    <property type="match status" value="1"/>
</dbReference>
<dbReference type="CDD" id="cd09928">
    <property type="entry name" value="SH2_Cterm_SPT6_like"/>
    <property type="match status" value="1"/>
</dbReference>
<keyword evidence="9" id="KW-1185">Reference proteome</keyword>
<feature type="region of interest" description="Disordered" evidence="6">
    <location>
        <begin position="979"/>
        <end position="1021"/>
    </location>
</feature>
<protein>
    <recommendedName>
        <fullName evidence="7">S1 motif domain-containing protein</fullName>
    </recommendedName>
</protein>
<feature type="compositionally biased region" description="Polar residues" evidence="6">
    <location>
        <begin position="1005"/>
        <end position="1021"/>
    </location>
</feature>
<dbReference type="Pfam" id="PF14635">
    <property type="entry name" value="HHH_7"/>
    <property type="match status" value="1"/>
</dbReference>
<dbReference type="InterPro" id="IPR012337">
    <property type="entry name" value="RNaseH-like_sf"/>
</dbReference>
<dbReference type="InterPro" id="IPR032706">
    <property type="entry name" value="Spt6_HHH"/>
</dbReference>
<dbReference type="InterPro" id="IPR023323">
    <property type="entry name" value="Tex-like_dom_sf"/>
</dbReference>
<dbReference type="GO" id="GO:0003676">
    <property type="term" value="F:nucleic acid binding"/>
    <property type="evidence" value="ECO:0007669"/>
    <property type="project" value="InterPro"/>
</dbReference>
<dbReference type="InterPro" id="IPR035019">
    <property type="entry name" value="Spt6_SH2_N"/>
</dbReference>
<dbReference type="GO" id="GO:0034728">
    <property type="term" value="P:nucleosome organization"/>
    <property type="evidence" value="ECO:0007669"/>
    <property type="project" value="TreeGrafter"/>
</dbReference>
<evidence type="ECO:0000259" key="7">
    <source>
        <dbReference type="PROSITE" id="PS50126"/>
    </source>
</evidence>
<dbReference type="Gene3D" id="1.10.10.2740">
    <property type="entry name" value="Spt6, Death-like domain"/>
    <property type="match status" value="1"/>
</dbReference>
<dbReference type="Gene3D" id="2.40.50.140">
    <property type="entry name" value="Nucleic acid-binding proteins"/>
    <property type="match status" value="1"/>
</dbReference>
<dbReference type="SUPFAM" id="SSF53098">
    <property type="entry name" value="Ribonuclease H-like"/>
    <property type="match status" value="1"/>
</dbReference>
<dbReference type="GO" id="GO:0008023">
    <property type="term" value="C:transcription elongation factor complex"/>
    <property type="evidence" value="ECO:0007669"/>
    <property type="project" value="TreeGrafter"/>
</dbReference>
<dbReference type="FunFam" id="1.10.3500.10:FF:000006">
    <property type="entry name" value="Transcription elongation factor spt6"/>
    <property type="match status" value="1"/>
</dbReference>